<evidence type="ECO:0000313" key="3">
    <source>
        <dbReference type="Proteomes" id="UP000282378"/>
    </source>
</evidence>
<evidence type="ECO:0000313" key="2">
    <source>
        <dbReference type="EMBL" id="RMM02904.1"/>
    </source>
</evidence>
<protein>
    <recommendedName>
        <fullName evidence="1">GmrSD restriction endonucleases N-terminal domain-containing protein</fullName>
    </recommendedName>
</protein>
<feature type="non-terminal residue" evidence="2">
    <location>
        <position position="55"/>
    </location>
</feature>
<dbReference type="InterPro" id="IPR004919">
    <property type="entry name" value="GmrSD_N"/>
</dbReference>
<proteinExistence type="predicted"/>
<feature type="domain" description="GmrSD restriction endonucleases N-terminal" evidence="1">
    <location>
        <begin position="8"/>
        <end position="44"/>
    </location>
</feature>
<dbReference type="Proteomes" id="UP000282378">
    <property type="component" value="Unassembled WGS sequence"/>
</dbReference>
<sequence>MKSETLTVRQIFQDRRQYCVPFYQRAYVWTQRNQWTGLWQDIQEKANARVSGMNI</sequence>
<dbReference type="Pfam" id="PF03235">
    <property type="entry name" value="GmrSD_N"/>
    <property type="match status" value="1"/>
</dbReference>
<accession>A0A3M3AR94</accession>
<dbReference type="EMBL" id="RBNL01000372">
    <property type="protein sequence ID" value="RMM02904.1"/>
    <property type="molecule type" value="Genomic_DNA"/>
</dbReference>
<evidence type="ECO:0000259" key="1">
    <source>
        <dbReference type="Pfam" id="PF03235"/>
    </source>
</evidence>
<gene>
    <name evidence="2" type="ORF">APX70_06716</name>
</gene>
<organism evidence="2 3">
    <name type="scientific">Pseudomonas syringae pv. maculicola</name>
    <dbReference type="NCBI Taxonomy" id="59511"/>
    <lineage>
        <taxon>Bacteria</taxon>
        <taxon>Pseudomonadati</taxon>
        <taxon>Pseudomonadota</taxon>
        <taxon>Gammaproteobacteria</taxon>
        <taxon>Pseudomonadales</taxon>
        <taxon>Pseudomonadaceae</taxon>
        <taxon>Pseudomonas</taxon>
    </lineage>
</organism>
<dbReference type="AlphaFoldDB" id="A0A3M3AR94"/>
<name>A0A3M3AR94_PSEYM</name>
<comment type="caution">
    <text evidence="2">The sequence shown here is derived from an EMBL/GenBank/DDBJ whole genome shotgun (WGS) entry which is preliminary data.</text>
</comment>
<reference evidence="2 3" key="1">
    <citation type="submission" date="2018-08" db="EMBL/GenBank/DDBJ databases">
        <title>Recombination of ecologically and evolutionarily significant loci maintains genetic cohesion in the Pseudomonas syringae species complex.</title>
        <authorList>
            <person name="Dillon M."/>
            <person name="Thakur S."/>
            <person name="Almeida R.N.D."/>
            <person name="Weir B.S."/>
            <person name="Guttman D.S."/>
        </authorList>
    </citation>
    <scope>NUCLEOTIDE SEQUENCE [LARGE SCALE GENOMIC DNA]</scope>
    <source>
        <strain evidence="2 3">88_10</strain>
    </source>
</reference>